<dbReference type="GO" id="GO:0016020">
    <property type="term" value="C:membrane"/>
    <property type="evidence" value="ECO:0007669"/>
    <property type="project" value="UniProtKB-SubCell"/>
</dbReference>
<feature type="transmembrane region" description="Helical" evidence="7">
    <location>
        <begin position="495"/>
        <end position="518"/>
    </location>
</feature>
<name>A0A024U4T0_9STRA</name>
<keyword evidence="5 7" id="KW-0472">Membrane</keyword>
<dbReference type="RefSeq" id="XP_008870768.1">
    <property type="nucleotide sequence ID" value="XM_008872546.1"/>
</dbReference>
<evidence type="ECO:0000256" key="7">
    <source>
        <dbReference type="SAM" id="Phobius"/>
    </source>
</evidence>
<evidence type="ECO:0000256" key="6">
    <source>
        <dbReference type="SAM" id="MobiDB-lite"/>
    </source>
</evidence>
<feature type="transmembrane region" description="Helical" evidence="7">
    <location>
        <begin position="444"/>
        <end position="460"/>
    </location>
</feature>
<evidence type="ECO:0000256" key="5">
    <source>
        <dbReference type="ARBA" id="ARBA00023136"/>
    </source>
</evidence>
<dbReference type="PANTHER" id="PTHR21347">
    <property type="entry name" value="CLEFT LIP AND PALATE ASSOCIATED TRANSMEMBRANE PROTEIN-RELATED"/>
    <property type="match status" value="1"/>
</dbReference>
<evidence type="ECO:0000256" key="1">
    <source>
        <dbReference type="ARBA" id="ARBA00004141"/>
    </source>
</evidence>
<comment type="similarity">
    <text evidence="2">Belongs to the CLPTM1 family.</text>
</comment>
<gene>
    <name evidence="8" type="ORF">H310_07202</name>
</gene>
<evidence type="ECO:0000256" key="3">
    <source>
        <dbReference type="ARBA" id="ARBA00022692"/>
    </source>
</evidence>
<evidence type="ECO:0000256" key="4">
    <source>
        <dbReference type="ARBA" id="ARBA00022989"/>
    </source>
</evidence>
<dbReference type="VEuPathDB" id="FungiDB:H310_07202"/>
<dbReference type="EMBL" id="KI913964">
    <property type="protein sequence ID" value="ETW00633.1"/>
    <property type="molecule type" value="Genomic_DNA"/>
</dbReference>
<evidence type="ECO:0008006" key="9">
    <source>
        <dbReference type="Google" id="ProtNLM"/>
    </source>
</evidence>
<dbReference type="GO" id="GO:0012505">
    <property type="term" value="C:endomembrane system"/>
    <property type="evidence" value="ECO:0007669"/>
    <property type="project" value="TreeGrafter"/>
</dbReference>
<feature type="compositionally biased region" description="Basic residues" evidence="6">
    <location>
        <begin position="667"/>
        <end position="676"/>
    </location>
</feature>
<reference evidence="8" key="1">
    <citation type="submission" date="2013-12" db="EMBL/GenBank/DDBJ databases">
        <title>The Genome Sequence of Aphanomyces invadans NJM9701.</title>
        <authorList>
            <consortium name="The Broad Institute Genomics Platform"/>
            <person name="Russ C."/>
            <person name="Tyler B."/>
            <person name="van West P."/>
            <person name="Dieguez-Uribeondo J."/>
            <person name="Young S.K."/>
            <person name="Zeng Q."/>
            <person name="Gargeya S."/>
            <person name="Fitzgerald M."/>
            <person name="Abouelleil A."/>
            <person name="Alvarado L."/>
            <person name="Chapman S.B."/>
            <person name="Gainer-Dewar J."/>
            <person name="Goldberg J."/>
            <person name="Griggs A."/>
            <person name="Gujja S."/>
            <person name="Hansen M."/>
            <person name="Howarth C."/>
            <person name="Imamovic A."/>
            <person name="Ireland A."/>
            <person name="Larimer J."/>
            <person name="McCowan C."/>
            <person name="Murphy C."/>
            <person name="Pearson M."/>
            <person name="Poon T.W."/>
            <person name="Priest M."/>
            <person name="Roberts A."/>
            <person name="Saif S."/>
            <person name="Shea T."/>
            <person name="Sykes S."/>
            <person name="Wortman J."/>
            <person name="Nusbaum C."/>
            <person name="Birren B."/>
        </authorList>
    </citation>
    <scope>NUCLEOTIDE SEQUENCE [LARGE SCALE GENOMIC DNA]</scope>
    <source>
        <strain evidence="8">NJM9701</strain>
    </source>
</reference>
<protein>
    <recommendedName>
        <fullName evidence="9">Cleft lip and palate transmembrane protein 1</fullName>
    </recommendedName>
</protein>
<organism evidence="8">
    <name type="scientific">Aphanomyces invadans</name>
    <dbReference type="NCBI Taxonomy" id="157072"/>
    <lineage>
        <taxon>Eukaryota</taxon>
        <taxon>Sar</taxon>
        <taxon>Stramenopiles</taxon>
        <taxon>Oomycota</taxon>
        <taxon>Saprolegniomycetes</taxon>
        <taxon>Saprolegniales</taxon>
        <taxon>Verrucalvaceae</taxon>
        <taxon>Aphanomyces</taxon>
    </lineage>
</organism>
<accession>A0A024U4T0</accession>
<feature type="transmembrane region" description="Helical" evidence="7">
    <location>
        <begin position="383"/>
        <end position="403"/>
    </location>
</feature>
<dbReference type="GeneID" id="20084252"/>
<dbReference type="AlphaFoldDB" id="A0A024U4T0"/>
<sequence>MAAEPPTGSSSGAAAPAAEEQGGSGWFGILRMIVLWYGIQKVTSYLWTGSFNGSPQTPGHQQNPSALHQQPVVVQPSADLDVVQHEVASPVVSQLVSGLESFDPNFNPFRKFAAVSSTGKKLPPHTNLFPLGISLDLLVYVTESAEFDFANNDATTASAVWSEPGLTYNFVADDPERKAQLNVSVSNRVLHENATLYAHVFFTRSSNSPNPQDSNFDPTATVYRQLELITYRPRVKTTKRRNLLQSATPDDADDADDALDLTTFVAHWKPSLLVNLVCDHTVYARGTAPLPFIAPFMQVDPVSGQYLPILYVNDFWVLEDHLIAINRTTTVLPLELTYYPMSLIKFGLYQQMTQNFRNQQAMGTGTKKDSDAIKKLFIETNPYLLAVTVIVSILHTVFDMLAFKNDVSFWRKQKSMEGLSLRTVVLNAFFHLVIFLYLLDNDTSWMILFSSGLGVVLDVWKIHKAIKVTRDTATGSWSVESEDNYASSTAEHDRVAVAHVSYVMYPLLVGYAAYQLGFSEHKSWYSWVLSSLTSFVYAFGFIMMTPQLYINYKLKSVAHLPWRAMVYKSLNTFIDDLFAFVITMPMMHRLACFRDDIIFFVYLYQRWIYRVDKSRVNEFGQGGDGDQDADVLPPTTPAVAAADPTTAGTPADKSQATAAPVSPTAAPRRRSKLDKA</sequence>
<dbReference type="Pfam" id="PF05602">
    <property type="entry name" value="CLPTM1"/>
    <property type="match status" value="1"/>
</dbReference>
<keyword evidence="3 7" id="KW-0812">Transmembrane</keyword>
<feature type="compositionally biased region" description="Low complexity" evidence="6">
    <location>
        <begin position="630"/>
        <end position="666"/>
    </location>
</feature>
<dbReference type="OrthoDB" id="378564at2759"/>
<dbReference type="eggNOG" id="KOG2489">
    <property type="taxonomic scope" value="Eukaryota"/>
</dbReference>
<dbReference type="PANTHER" id="PTHR21347:SF0">
    <property type="entry name" value="LIPID SCRAMBLASE CLPTM1L"/>
    <property type="match status" value="1"/>
</dbReference>
<proteinExistence type="inferred from homology"/>
<comment type="subcellular location">
    <subcellularLocation>
        <location evidence="1">Membrane</location>
        <topology evidence="1">Multi-pass membrane protein</topology>
    </subcellularLocation>
</comment>
<feature type="region of interest" description="Disordered" evidence="6">
    <location>
        <begin position="620"/>
        <end position="676"/>
    </location>
</feature>
<dbReference type="STRING" id="157072.A0A024U4T0"/>
<evidence type="ECO:0000256" key="2">
    <source>
        <dbReference type="ARBA" id="ARBA00009310"/>
    </source>
</evidence>
<feature type="transmembrane region" description="Helical" evidence="7">
    <location>
        <begin position="419"/>
        <end position="438"/>
    </location>
</feature>
<dbReference type="InterPro" id="IPR008429">
    <property type="entry name" value="CLPTM1"/>
</dbReference>
<keyword evidence="4 7" id="KW-1133">Transmembrane helix</keyword>
<feature type="transmembrane region" description="Helical" evidence="7">
    <location>
        <begin position="524"/>
        <end position="545"/>
    </location>
</feature>
<evidence type="ECO:0000313" key="8">
    <source>
        <dbReference type="EMBL" id="ETW00633.1"/>
    </source>
</evidence>